<comment type="catalytic activity">
    <reaction evidence="5">
        <text>Couples ATP hydrolysis with the unwinding of duplex DNA by translocating in the 3'-5' direction.</text>
        <dbReference type="EC" id="5.6.2.4"/>
    </reaction>
</comment>
<dbReference type="GO" id="GO:0000724">
    <property type="term" value="P:double-strand break repair via homologous recombination"/>
    <property type="evidence" value="ECO:0007669"/>
    <property type="project" value="TreeGrafter"/>
</dbReference>
<sequence length="74" mass="8067">KDVITSLCNTKSHLRIAVTATAFGIGIDCPSIRQIICYKPPSLEEYAQESSRAGRDGIFSHACLLYGSASRYTN</sequence>
<dbReference type="PANTHER" id="PTHR13710:SF153">
    <property type="entry name" value="RECQ-LIKE DNA HELICASE BLM"/>
    <property type="match status" value="1"/>
</dbReference>
<dbReference type="GO" id="GO:0003677">
    <property type="term" value="F:DNA binding"/>
    <property type="evidence" value="ECO:0007669"/>
    <property type="project" value="UniProtKB-KW"/>
</dbReference>
<dbReference type="InterPro" id="IPR001650">
    <property type="entry name" value="Helicase_C-like"/>
</dbReference>
<dbReference type="GO" id="GO:0005694">
    <property type="term" value="C:chromosome"/>
    <property type="evidence" value="ECO:0007669"/>
    <property type="project" value="TreeGrafter"/>
</dbReference>
<dbReference type="AlphaFoldDB" id="A0A1X7V573"/>
<evidence type="ECO:0000256" key="6">
    <source>
        <dbReference type="ARBA" id="ARBA00034808"/>
    </source>
</evidence>
<dbReference type="Gene3D" id="3.40.50.300">
    <property type="entry name" value="P-loop containing nucleotide triphosphate hydrolases"/>
    <property type="match status" value="1"/>
</dbReference>
<dbReference type="SUPFAM" id="SSF52540">
    <property type="entry name" value="P-loop containing nucleoside triphosphate hydrolases"/>
    <property type="match status" value="1"/>
</dbReference>
<comment type="similarity">
    <text evidence="1">Belongs to the helicase family. RecQ subfamily.</text>
</comment>
<dbReference type="EC" id="5.6.2.4" evidence="6"/>
<keyword evidence="4" id="KW-0539">Nucleus</keyword>
<evidence type="ECO:0000256" key="5">
    <source>
        <dbReference type="ARBA" id="ARBA00034617"/>
    </source>
</evidence>
<keyword evidence="2" id="KW-0238">DNA-binding</keyword>
<protein>
    <recommendedName>
        <fullName evidence="6">DNA 3'-5' helicase</fullName>
        <ecNumber evidence="6">5.6.2.4</ecNumber>
    </recommendedName>
    <alternativeName>
        <fullName evidence="7">DNA 3'-5' helicase BLM</fullName>
    </alternativeName>
</protein>
<dbReference type="GO" id="GO:0009378">
    <property type="term" value="F:four-way junction helicase activity"/>
    <property type="evidence" value="ECO:0007669"/>
    <property type="project" value="TreeGrafter"/>
</dbReference>
<dbReference type="GO" id="GO:0005737">
    <property type="term" value="C:cytoplasm"/>
    <property type="evidence" value="ECO:0007669"/>
    <property type="project" value="TreeGrafter"/>
</dbReference>
<dbReference type="GO" id="GO:0043138">
    <property type="term" value="F:3'-5' DNA helicase activity"/>
    <property type="evidence" value="ECO:0007669"/>
    <property type="project" value="UniProtKB-EC"/>
</dbReference>
<dbReference type="STRING" id="400682.A0A1X7V573"/>
<evidence type="ECO:0000256" key="3">
    <source>
        <dbReference type="ARBA" id="ARBA00023235"/>
    </source>
</evidence>
<evidence type="ECO:0000259" key="8">
    <source>
        <dbReference type="Pfam" id="PF00271"/>
    </source>
</evidence>
<dbReference type="InParanoid" id="A0A1X7V573"/>
<dbReference type="Pfam" id="PF00271">
    <property type="entry name" value="Helicase_C"/>
    <property type="match status" value="1"/>
</dbReference>
<name>A0A1X7V573_AMPQE</name>
<reference evidence="9" key="1">
    <citation type="submission" date="2017-05" db="UniProtKB">
        <authorList>
            <consortium name="EnsemblMetazoa"/>
        </authorList>
    </citation>
    <scope>IDENTIFICATION</scope>
</reference>
<keyword evidence="3" id="KW-0413">Isomerase</keyword>
<proteinExistence type="inferred from homology"/>
<dbReference type="PANTHER" id="PTHR13710">
    <property type="entry name" value="DNA HELICASE RECQ FAMILY MEMBER"/>
    <property type="match status" value="1"/>
</dbReference>
<dbReference type="GO" id="GO:0005634">
    <property type="term" value="C:nucleus"/>
    <property type="evidence" value="ECO:0007669"/>
    <property type="project" value="TreeGrafter"/>
</dbReference>
<evidence type="ECO:0000313" key="9">
    <source>
        <dbReference type="EnsemblMetazoa" id="Aqu2.1.34667_001"/>
    </source>
</evidence>
<evidence type="ECO:0000256" key="2">
    <source>
        <dbReference type="ARBA" id="ARBA00023125"/>
    </source>
</evidence>
<evidence type="ECO:0000256" key="4">
    <source>
        <dbReference type="ARBA" id="ARBA00023242"/>
    </source>
</evidence>
<organism evidence="9">
    <name type="scientific">Amphimedon queenslandica</name>
    <name type="common">Sponge</name>
    <dbReference type="NCBI Taxonomy" id="400682"/>
    <lineage>
        <taxon>Eukaryota</taxon>
        <taxon>Metazoa</taxon>
        <taxon>Porifera</taxon>
        <taxon>Demospongiae</taxon>
        <taxon>Heteroscleromorpha</taxon>
        <taxon>Haplosclerida</taxon>
        <taxon>Niphatidae</taxon>
        <taxon>Amphimedon</taxon>
    </lineage>
</organism>
<evidence type="ECO:0000256" key="1">
    <source>
        <dbReference type="ARBA" id="ARBA00005446"/>
    </source>
</evidence>
<feature type="domain" description="Helicase C-terminal" evidence="8">
    <location>
        <begin position="11"/>
        <end position="57"/>
    </location>
</feature>
<accession>A0A1X7V573</accession>
<evidence type="ECO:0000256" key="7">
    <source>
        <dbReference type="ARBA" id="ARBA00044542"/>
    </source>
</evidence>
<dbReference type="EnsemblMetazoa" id="Aqu2.1.34667_001">
    <property type="protein sequence ID" value="Aqu2.1.34667_001"/>
    <property type="gene ID" value="Aqu2.1.34667"/>
</dbReference>
<dbReference type="InterPro" id="IPR027417">
    <property type="entry name" value="P-loop_NTPase"/>
</dbReference>